<accession>A0A9Q0KHH6</accession>
<gene>
    <name evidence="1" type="ORF">NE237_003802</name>
</gene>
<protein>
    <submittedName>
        <fullName evidence="1">Uncharacterized protein</fullName>
    </submittedName>
</protein>
<sequence>MKMLASIMDETFSFNFPRGMHLCLMGFNAVFLLIMCCKSCHISRTMISLCCSSHLSFASCGPWGAFMHPFCTEKSLSLQMLIDRTSVEKRKHKIAVVHSVSYVSKE</sequence>
<reference evidence="1" key="1">
    <citation type="journal article" date="2023" name="Plant J.">
        <title>The genome of the king protea, Protea cynaroides.</title>
        <authorList>
            <person name="Chang J."/>
            <person name="Duong T.A."/>
            <person name="Schoeman C."/>
            <person name="Ma X."/>
            <person name="Roodt D."/>
            <person name="Barker N."/>
            <person name="Li Z."/>
            <person name="Van de Peer Y."/>
            <person name="Mizrachi E."/>
        </authorList>
    </citation>
    <scope>NUCLEOTIDE SEQUENCE</scope>
    <source>
        <tissue evidence="1">Young leaves</tissue>
    </source>
</reference>
<dbReference type="AlphaFoldDB" id="A0A9Q0KHH6"/>
<dbReference type="EMBL" id="JAMYWD010000005">
    <property type="protein sequence ID" value="KAJ4970703.1"/>
    <property type="molecule type" value="Genomic_DNA"/>
</dbReference>
<comment type="caution">
    <text evidence="1">The sequence shown here is derived from an EMBL/GenBank/DDBJ whole genome shotgun (WGS) entry which is preliminary data.</text>
</comment>
<proteinExistence type="predicted"/>
<dbReference type="Proteomes" id="UP001141806">
    <property type="component" value="Unassembled WGS sequence"/>
</dbReference>
<name>A0A9Q0KHH6_9MAGN</name>
<evidence type="ECO:0000313" key="1">
    <source>
        <dbReference type="EMBL" id="KAJ4970703.1"/>
    </source>
</evidence>
<keyword evidence="2" id="KW-1185">Reference proteome</keyword>
<evidence type="ECO:0000313" key="2">
    <source>
        <dbReference type="Proteomes" id="UP001141806"/>
    </source>
</evidence>
<organism evidence="1 2">
    <name type="scientific">Protea cynaroides</name>
    <dbReference type="NCBI Taxonomy" id="273540"/>
    <lineage>
        <taxon>Eukaryota</taxon>
        <taxon>Viridiplantae</taxon>
        <taxon>Streptophyta</taxon>
        <taxon>Embryophyta</taxon>
        <taxon>Tracheophyta</taxon>
        <taxon>Spermatophyta</taxon>
        <taxon>Magnoliopsida</taxon>
        <taxon>Proteales</taxon>
        <taxon>Proteaceae</taxon>
        <taxon>Protea</taxon>
    </lineage>
</organism>